<dbReference type="Pfam" id="PF06271">
    <property type="entry name" value="RDD"/>
    <property type="match status" value="1"/>
</dbReference>
<evidence type="ECO:0000256" key="3">
    <source>
        <dbReference type="ARBA" id="ARBA00022692"/>
    </source>
</evidence>
<protein>
    <submittedName>
        <fullName evidence="9">RDD family protein</fullName>
    </submittedName>
</protein>
<keyword evidence="4 7" id="KW-1133">Transmembrane helix</keyword>
<accession>A0A923L149</accession>
<reference evidence="9" key="1">
    <citation type="submission" date="2020-08" db="EMBL/GenBank/DDBJ databases">
        <title>Genome public.</title>
        <authorList>
            <person name="Liu C."/>
            <person name="Sun Q."/>
        </authorList>
    </citation>
    <scope>NUCLEOTIDE SEQUENCE</scope>
    <source>
        <strain evidence="9">BX8</strain>
    </source>
</reference>
<comment type="subcellular location">
    <subcellularLocation>
        <location evidence="1">Cell membrane</location>
        <topology evidence="1">Multi-pass membrane protein</topology>
    </subcellularLocation>
</comment>
<name>A0A923L149_9FIRM</name>
<evidence type="ECO:0000313" key="10">
    <source>
        <dbReference type="Proteomes" id="UP000659630"/>
    </source>
</evidence>
<feature type="compositionally biased region" description="Pro residues" evidence="6">
    <location>
        <begin position="254"/>
        <end position="264"/>
    </location>
</feature>
<evidence type="ECO:0000256" key="7">
    <source>
        <dbReference type="SAM" id="Phobius"/>
    </source>
</evidence>
<feature type="transmembrane region" description="Helical" evidence="7">
    <location>
        <begin position="57"/>
        <end position="78"/>
    </location>
</feature>
<keyword evidence="3 7" id="KW-0812">Transmembrane</keyword>
<feature type="region of interest" description="Disordered" evidence="6">
    <location>
        <begin position="148"/>
        <end position="279"/>
    </location>
</feature>
<evidence type="ECO:0000256" key="5">
    <source>
        <dbReference type="ARBA" id="ARBA00023136"/>
    </source>
</evidence>
<feature type="compositionally biased region" description="Pro residues" evidence="6">
    <location>
        <begin position="167"/>
        <end position="178"/>
    </location>
</feature>
<feature type="compositionally biased region" description="Low complexity" evidence="6">
    <location>
        <begin position="148"/>
        <end position="166"/>
    </location>
</feature>
<evidence type="ECO:0000256" key="2">
    <source>
        <dbReference type="ARBA" id="ARBA00022475"/>
    </source>
</evidence>
<feature type="domain" description="RDD" evidence="8">
    <location>
        <begin position="10"/>
        <end position="137"/>
    </location>
</feature>
<dbReference type="InterPro" id="IPR010432">
    <property type="entry name" value="RDD"/>
</dbReference>
<dbReference type="AlphaFoldDB" id="A0A923L149"/>
<dbReference type="InterPro" id="IPR051791">
    <property type="entry name" value="Pra-immunoreactive"/>
</dbReference>
<evidence type="ECO:0000256" key="4">
    <source>
        <dbReference type="ARBA" id="ARBA00022989"/>
    </source>
</evidence>
<feature type="transmembrane region" description="Helical" evidence="7">
    <location>
        <begin position="20"/>
        <end position="45"/>
    </location>
</feature>
<dbReference type="PANTHER" id="PTHR36115">
    <property type="entry name" value="PROLINE-RICH ANTIGEN HOMOLOG-RELATED"/>
    <property type="match status" value="1"/>
</dbReference>
<evidence type="ECO:0000256" key="1">
    <source>
        <dbReference type="ARBA" id="ARBA00004651"/>
    </source>
</evidence>
<gene>
    <name evidence="9" type="ORF">H8S23_03980</name>
</gene>
<dbReference type="EMBL" id="JACONZ010000001">
    <property type="protein sequence ID" value="MBC5580658.1"/>
    <property type="molecule type" value="Genomic_DNA"/>
</dbReference>
<dbReference type="Proteomes" id="UP000659630">
    <property type="component" value="Unassembled WGS sequence"/>
</dbReference>
<comment type="caution">
    <text evidence="9">The sequence shown here is derived from an EMBL/GenBank/DDBJ whole genome shotgun (WGS) entry which is preliminary data.</text>
</comment>
<evidence type="ECO:0000313" key="9">
    <source>
        <dbReference type="EMBL" id="MBC5580658.1"/>
    </source>
</evidence>
<keyword evidence="10" id="KW-1185">Reference proteome</keyword>
<evidence type="ECO:0000256" key="6">
    <source>
        <dbReference type="SAM" id="MobiDB-lite"/>
    </source>
</evidence>
<keyword evidence="5 7" id="KW-0472">Membrane</keyword>
<organism evidence="9 10">
    <name type="scientific">Anaerofilum hominis</name>
    <dbReference type="NCBI Taxonomy" id="2763016"/>
    <lineage>
        <taxon>Bacteria</taxon>
        <taxon>Bacillati</taxon>
        <taxon>Bacillota</taxon>
        <taxon>Clostridia</taxon>
        <taxon>Eubacteriales</taxon>
        <taxon>Oscillospiraceae</taxon>
        <taxon>Anaerofilum</taxon>
    </lineage>
</organism>
<feature type="compositionally biased region" description="Pro residues" evidence="6">
    <location>
        <begin position="207"/>
        <end position="217"/>
    </location>
</feature>
<dbReference type="GO" id="GO:0005886">
    <property type="term" value="C:plasma membrane"/>
    <property type="evidence" value="ECO:0007669"/>
    <property type="project" value="UniProtKB-SubCell"/>
</dbReference>
<evidence type="ECO:0000259" key="8">
    <source>
        <dbReference type="Pfam" id="PF06271"/>
    </source>
</evidence>
<keyword evidence="2" id="KW-1003">Cell membrane</keyword>
<sequence>MYTQADPVFAGFWRRAAAFLIDLALALLLSVPLRLLLAFLGIFGIGRQPVFFHYTPADLLLTGAVILYFCVFEGALGTTPGKRMLRMRVVCTRTGYLGWKDAIYRETVGRFLNSLLFIGYLMAGADREKRTWADRLCDTRVLLLPKKGAPATGGAAQTAPAGLSAAPPVPPPPAPVPAAPLREGYGDLSAPSVPQPEGPEDGTDAVPPSPVPDPAPADSPQDSAEQGDACASSAPVWPPQSAPPSGVLAETPAPRIPPAAFPPPEHIEGFSTPSIDGLS</sequence>
<proteinExistence type="predicted"/>
<dbReference type="PANTHER" id="PTHR36115:SF4">
    <property type="entry name" value="MEMBRANE PROTEIN"/>
    <property type="match status" value="1"/>
</dbReference>
<dbReference type="RefSeq" id="WP_186886996.1">
    <property type="nucleotide sequence ID" value="NZ_JACONZ010000001.1"/>
</dbReference>